<reference evidence="10 11" key="1">
    <citation type="submission" date="2022-12" db="EMBL/GenBank/DDBJ databases">
        <title>Chromosome-level genome assembly of true bugs.</title>
        <authorList>
            <person name="Ma L."/>
            <person name="Li H."/>
        </authorList>
    </citation>
    <scope>NUCLEOTIDE SEQUENCE [LARGE SCALE GENOMIC DNA]</scope>
    <source>
        <strain evidence="10">Lab_2022b</strain>
    </source>
</reference>
<dbReference type="PANTHER" id="PTHR12153:SF18">
    <property type="entry name" value="SELENOPROTEIN O"/>
    <property type="match status" value="1"/>
</dbReference>
<protein>
    <recommendedName>
        <fullName evidence="9">Selenoprotein O</fullName>
    </recommendedName>
</protein>
<keyword evidence="11" id="KW-1185">Reference proteome</keyword>
<dbReference type="PANTHER" id="PTHR12153">
    <property type="entry name" value="SELENOPROTEIN O"/>
    <property type="match status" value="1"/>
</dbReference>
<evidence type="ECO:0000313" key="11">
    <source>
        <dbReference type="Proteomes" id="UP001461498"/>
    </source>
</evidence>
<keyword evidence="6" id="KW-0547">Nucleotide-binding</keyword>
<comment type="caution">
    <text evidence="10">The sequence shown here is derived from an EMBL/GenBank/DDBJ whole genome shotgun (WGS) entry which is preliminary data.</text>
</comment>
<evidence type="ECO:0000256" key="5">
    <source>
        <dbReference type="ARBA" id="ARBA00022723"/>
    </source>
</evidence>
<dbReference type="GO" id="GO:0016779">
    <property type="term" value="F:nucleotidyltransferase activity"/>
    <property type="evidence" value="ECO:0007669"/>
    <property type="project" value="UniProtKB-KW"/>
</dbReference>
<keyword evidence="4" id="KW-0548">Nucleotidyltransferase</keyword>
<dbReference type="Pfam" id="PF02696">
    <property type="entry name" value="SelO"/>
    <property type="match status" value="1"/>
</dbReference>
<evidence type="ECO:0000256" key="6">
    <source>
        <dbReference type="ARBA" id="ARBA00022741"/>
    </source>
</evidence>
<evidence type="ECO:0000256" key="8">
    <source>
        <dbReference type="ARBA" id="ARBA00022842"/>
    </source>
</evidence>
<name>A0AAW1D2Q5_9HEMI</name>
<keyword evidence="7" id="KW-0067">ATP-binding</keyword>
<dbReference type="AlphaFoldDB" id="A0AAW1D2Q5"/>
<evidence type="ECO:0000256" key="4">
    <source>
        <dbReference type="ARBA" id="ARBA00022695"/>
    </source>
</evidence>
<dbReference type="NCBIfam" id="NF000658">
    <property type="entry name" value="PRK00029.1"/>
    <property type="match status" value="1"/>
</dbReference>
<evidence type="ECO:0000256" key="2">
    <source>
        <dbReference type="ARBA" id="ARBA00009747"/>
    </source>
</evidence>
<dbReference type="Proteomes" id="UP001461498">
    <property type="component" value="Unassembled WGS sequence"/>
</dbReference>
<dbReference type="InterPro" id="IPR003846">
    <property type="entry name" value="SelO"/>
</dbReference>
<keyword evidence="5" id="KW-0479">Metal-binding</keyword>
<evidence type="ECO:0000256" key="3">
    <source>
        <dbReference type="ARBA" id="ARBA00022679"/>
    </source>
</evidence>
<comment type="similarity">
    <text evidence="2">Belongs to the SELO family.</text>
</comment>
<keyword evidence="3" id="KW-0808">Transferase</keyword>
<dbReference type="EMBL" id="JAPXFL010000007">
    <property type="protein sequence ID" value="KAK9504225.1"/>
    <property type="molecule type" value="Genomic_DNA"/>
</dbReference>
<proteinExistence type="inferred from homology"/>
<dbReference type="EMBL" id="JAPXFL010000007">
    <property type="protein sequence ID" value="KAK9504224.1"/>
    <property type="molecule type" value="Genomic_DNA"/>
</dbReference>
<keyword evidence="8" id="KW-0460">Magnesium</keyword>
<evidence type="ECO:0000256" key="7">
    <source>
        <dbReference type="ARBA" id="ARBA00022840"/>
    </source>
</evidence>
<dbReference type="GO" id="GO:0005524">
    <property type="term" value="F:ATP binding"/>
    <property type="evidence" value="ECO:0007669"/>
    <property type="project" value="UniProtKB-KW"/>
</dbReference>
<dbReference type="GO" id="GO:0046872">
    <property type="term" value="F:metal ion binding"/>
    <property type="evidence" value="ECO:0007669"/>
    <property type="project" value="UniProtKB-KW"/>
</dbReference>
<organism evidence="10 11">
    <name type="scientific">Rhynocoris fuscipes</name>
    <dbReference type="NCBI Taxonomy" id="488301"/>
    <lineage>
        <taxon>Eukaryota</taxon>
        <taxon>Metazoa</taxon>
        <taxon>Ecdysozoa</taxon>
        <taxon>Arthropoda</taxon>
        <taxon>Hexapoda</taxon>
        <taxon>Insecta</taxon>
        <taxon>Pterygota</taxon>
        <taxon>Neoptera</taxon>
        <taxon>Paraneoptera</taxon>
        <taxon>Hemiptera</taxon>
        <taxon>Heteroptera</taxon>
        <taxon>Panheteroptera</taxon>
        <taxon>Cimicomorpha</taxon>
        <taxon>Reduviidae</taxon>
        <taxon>Harpactorinae</taxon>
        <taxon>Harpactorini</taxon>
        <taxon>Rhynocoris</taxon>
    </lineage>
</organism>
<gene>
    <name evidence="10" type="ORF">O3M35_010606</name>
</gene>
<accession>A0AAW1D2Q5</accession>
<evidence type="ECO:0000313" key="10">
    <source>
        <dbReference type="EMBL" id="KAK9504224.1"/>
    </source>
</evidence>
<comment type="cofactor">
    <cofactor evidence="1">
        <name>Mg(2+)</name>
        <dbReference type="ChEBI" id="CHEBI:18420"/>
    </cofactor>
</comment>
<dbReference type="HAMAP" id="MF_00692">
    <property type="entry name" value="SelO"/>
    <property type="match status" value="1"/>
</dbReference>
<sequence>MCSNQEMKKSLITNFKDFKFATCKLLDLPIESNRDNYVRRKIPSVLFSHVNPTPISKPVLVSYSADALVDLLDLDPVVTKQQEFLDFMAGNLLETSTPLAHRYGGHQFGVWASQLGDGRAILLGEYLNSKGERWELQLKGAGLTPYSRDGDGRAVLRSSIREFLCSEALHYLGIPTTRAGAIVVFPHHKIIRDLLYDGHPILEPASIVLRIAPTWFRIGSFELLMRNGEEDILERLLDFVIKEHFPEISDDDDKVFNFLRKVFRLNSDLVVAWQAIGFTHGVMNTDNISIAGVTIDYGPYGFMEAYDPLYVPNHSDSQARYCYGNQIKIMLYNLLMLIQALTPLIRRDQIEEVARLMKKESQYIEEKLQETFSKKLGLTENSTKLVEILINIFEETKADFVMTFRNISETPFEKLKSPSKNLWGLSIFAKHEKYPEFLKIYDECLKSEGRTDEDRMVEMCNINPRYTLRNWIAQEVIKSAEEGNYSEVDNLLNILKKPFTRQQEAEDKGYASPPPSWAKNICVSCSS</sequence>
<evidence type="ECO:0000256" key="9">
    <source>
        <dbReference type="ARBA" id="ARBA00031547"/>
    </source>
</evidence>
<evidence type="ECO:0000256" key="1">
    <source>
        <dbReference type="ARBA" id="ARBA00001946"/>
    </source>
</evidence>